<sequence length="66" mass="7907">MTNLNQLFLIILFNLEKYKIKLKIKQSRKQKDFVLKKQNVKLVSCKPKSGKHYVALQQIEKWGCER</sequence>
<name>A0A3M7SA22_BRAPC</name>
<organism evidence="1 2">
    <name type="scientific">Brachionus plicatilis</name>
    <name type="common">Marine rotifer</name>
    <name type="synonym">Brachionus muelleri</name>
    <dbReference type="NCBI Taxonomy" id="10195"/>
    <lineage>
        <taxon>Eukaryota</taxon>
        <taxon>Metazoa</taxon>
        <taxon>Spiralia</taxon>
        <taxon>Gnathifera</taxon>
        <taxon>Rotifera</taxon>
        <taxon>Eurotatoria</taxon>
        <taxon>Monogononta</taxon>
        <taxon>Pseudotrocha</taxon>
        <taxon>Ploima</taxon>
        <taxon>Brachionidae</taxon>
        <taxon>Brachionus</taxon>
    </lineage>
</organism>
<reference evidence="1 2" key="1">
    <citation type="journal article" date="2018" name="Sci. Rep.">
        <title>Genomic signatures of local adaptation to the degree of environmental predictability in rotifers.</title>
        <authorList>
            <person name="Franch-Gras L."/>
            <person name="Hahn C."/>
            <person name="Garcia-Roger E.M."/>
            <person name="Carmona M.J."/>
            <person name="Serra M."/>
            <person name="Gomez A."/>
        </authorList>
    </citation>
    <scope>NUCLEOTIDE SEQUENCE [LARGE SCALE GENOMIC DNA]</scope>
    <source>
        <strain evidence="1">HYR1</strain>
    </source>
</reference>
<gene>
    <name evidence="1" type="ORF">BpHYR1_008464</name>
</gene>
<accession>A0A3M7SA22</accession>
<keyword evidence="2" id="KW-1185">Reference proteome</keyword>
<dbReference type="EMBL" id="REGN01001779">
    <property type="protein sequence ID" value="RNA32611.1"/>
    <property type="molecule type" value="Genomic_DNA"/>
</dbReference>
<protein>
    <submittedName>
        <fullName evidence="1">Uncharacterized protein</fullName>
    </submittedName>
</protein>
<evidence type="ECO:0000313" key="2">
    <source>
        <dbReference type="Proteomes" id="UP000276133"/>
    </source>
</evidence>
<proteinExistence type="predicted"/>
<evidence type="ECO:0000313" key="1">
    <source>
        <dbReference type="EMBL" id="RNA32611.1"/>
    </source>
</evidence>
<dbReference type="AlphaFoldDB" id="A0A3M7SA22"/>
<dbReference type="Proteomes" id="UP000276133">
    <property type="component" value="Unassembled WGS sequence"/>
</dbReference>
<comment type="caution">
    <text evidence="1">The sequence shown here is derived from an EMBL/GenBank/DDBJ whole genome shotgun (WGS) entry which is preliminary data.</text>
</comment>